<sequence length="490" mass="57031">MDLYFSDHFKIKPQDLEKYGAFNISLVSDLPLFIDPFLLFNSKKKKYKELHESIIKYLVFLKGKANEEQNQGTLKAWYAFKEVEQNWLGFSVIGNKGSALGMDFATALNENLHKIFQEFGQEQITKSSHLEKLCLIKDGVGKDNISDFATNLMKEFLLEYTQTFAQKHIDESLRDTFRIPRTRFNYETETWEEATFDLPKFEGDFVILTPKDLLTKDETWINKKDLLEDFERIPNAIPDEQLRFQVNNYLRSRLVRDPKKKKEPTKQEKMAAAFATIQEFPQLIDYYIKYKEEHGDQAENISNEKVIFSENFYIKNVRDFITGLQKTDFYSSAQNSYDEAKKKIGTLKGYIENNDGYKLFYHKEECLGTERDLQLLFGLVCHESSAFDINREVNNGRGPVDFKISKGSGDKTLVEFKLAKNKKLKQNLQKQVEIYEKANQTNSSFKVIIYFTEDEYKRVNGILNELELSGKENIVLIDGRSDNKVSASNA</sequence>
<reference evidence="2" key="1">
    <citation type="submission" date="2017-09" db="EMBL/GenBank/DDBJ databases">
        <title>Depth-based differentiation of microbial function through sediment-hosted aquifers and enrichment of novel symbionts in the deep terrestrial subsurface.</title>
        <authorList>
            <person name="Probst A.J."/>
            <person name="Ladd B."/>
            <person name="Jarett J.K."/>
            <person name="Geller-Mcgrath D.E."/>
            <person name="Sieber C.M.K."/>
            <person name="Emerson J.B."/>
            <person name="Anantharaman K."/>
            <person name="Thomas B.C."/>
            <person name="Malmstrom R."/>
            <person name="Stieglmeier M."/>
            <person name="Klingl A."/>
            <person name="Woyke T."/>
            <person name="Ryan C.M."/>
            <person name="Banfield J.F."/>
        </authorList>
    </citation>
    <scope>NUCLEOTIDE SEQUENCE [LARGE SCALE GENOMIC DNA]</scope>
</reference>
<evidence type="ECO:0000313" key="1">
    <source>
        <dbReference type="EMBL" id="PIR70002.1"/>
    </source>
</evidence>
<evidence type="ECO:0000313" key="2">
    <source>
        <dbReference type="Proteomes" id="UP000231503"/>
    </source>
</evidence>
<proteinExistence type="predicted"/>
<comment type="caution">
    <text evidence="1">The sequence shown here is derived from an EMBL/GenBank/DDBJ whole genome shotgun (WGS) entry which is preliminary data.</text>
</comment>
<dbReference type="AlphaFoldDB" id="A0A2H0TEM9"/>
<gene>
    <name evidence="1" type="ORF">COU47_01040</name>
</gene>
<organism evidence="1 2">
    <name type="scientific">Candidatus Niyogibacteria bacterium CG10_big_fil_rev_8_21_14_0_10_46_36</name>
    <dbReference type="NCBI Taxonomy" id="1974726"/>
    <lineage>
        <taxon>Bacteria</taxon>
        <taxon>Candidatus Niyogiibacteriota</taxon>
    </lineage>
</organism>
<name>A0A2H0TEM9_9BACT</name>
<protein>
    <submittedName>
        <fullName evidence="1">Uncharacterized protein</fullName>
    </submittedName>
</protein>
<accession>A0A2H0TEM9</accession>
<dbReference type="Proteomes" id="UP000231503">
    <property type="component" value="Unassembled WGS sequence"/>
</dbReference>
<dbReference type="EMBL" id="PFCO01000001">
    <property type="protein sequence ID" value="PIR70002.1"/>
    <property type="molecule type" value="Genomic_DNA"/>
</dbReference>